<evidence type="ECO:0000313" key="2">
    <source>
        <dbReference type="Proteomes" id="UP000053732"/>
    </source>
</evidence>
<dbReference type="STRING" id="1429867.A0A0G4PI86"/>
<reference evidence="1 2" key="1">
    <citation type="journal article" date="2014" name="Nat. Commun.">
        <title>Multiple recent horizontal transfers of a large genomic region in cheese making fungi.</title>
        <authorList>
            <person name="Cheeseman K."/>
            <person name="Ropars J."/>
            <person name="Renault P."/>
            <person name="Dupont J."/>
            <person name="Gouzy J."/>
            <person name="Branca A."/>
            <person name="Abraham A.L."/>
            <person name="Ceppi M."/>
            <person name="Conseiller E."/>
            <person name="Debuchy R."/>
            <person name="Malagnac F."/>
            <person name="Goarin A."/>
            <person name="Silar P."/>
            <person name="Lacoste S."/>
            <person name="Sallet E."/>
            <person name="Bensimon A."/>
            <person name="Giraud T."/>
            <person name="Brygoo Y."/>
        </authorList>
    </citation>
    <scope>NUCLEOTIDE SEQUENCE [LARGE SCALE GENOMIC DNA]</scope>
    <source>
        <strain evidence="2">FM 013</strain>
    </source>
</reference>
<name>A0A0G4PI86_PENC3</name>
<gene>
    <name evidence="1" type="ORF">PCAMFM013_S017g000118</name>
</gene>
<organism evidence="1 2">
    <name type="scientific">Penicillium camemberti (strain FM 013)</name>
    <dbReference type="NCBI Taxonomy" id="1429867"/>
    <lineage>
        <taxon>Eukaryota</taxon>
        <taxon>Fungi</taxon>
        <taxon>Dikarya</taxon>
        <taxon>Ascomycota</taxon>
        <taxon>Pezizomycotina</taxon>
        <taxon>Eurotiomycetes</taxon>
        <taxon>Eurotiomycetidae</taxon>
        <taxon>Eurotiales</taxon>
        <taxon>Aspergillaceae</taxon>
        <taxon>Penicillium</taxon>
    </lineage>
</organism>
<sequence>MSQTPSPPHGATTATQRALGIAEIVGNIISFLPQEYFEPETDLISSALVNKFWLAEALPVIWKKLYPHPMEHMFAALKPDRRQFYANFVVSGTTRVFDEREPGHEDTPCDLRAIVFPRMTELRMFVRSQYGETSLPDLNCPNLRRMIFEDYDGIKFTESDRLGADDWESIFWDLPSKYPSLKELEFE</sequence>
<dbReference type="Proteomes" id="UP000053732">
    <property type="component" value="Unassembled WGS sequence"/>
</dbReference>
<evidence type="ECO:0000313" key="1">
    <source>
        <dbReference type="EMBL" id="CRL26135.1"/>
    </source>
</evidence>
<proteinExistence type="predicted"/>
<keyword evidence="2" id="KW-1185">Reference proteome</keyword>
<dbReference type="AlphaFoldDB" id="A0A0G4PI86"/>
<dbReference type="EMBL" id="HG793150">
    <property type="protein sequence ID" value="CRL26135.1"/>
    <property type="molecule type" value="Genomic_DNA"/>
</dbReference>
<protein>
    <submittedName>
        <fullName evidence="1">Str. FM013</fullName>
    </submittedName>
</protein>
<accession>A0A0G4PI86</accession>